<comment type="subcellular location">
    <subcellularLocation>
        <location evidence="1">Membrane</location>
        <topology evidence="1">Multi-pass membrane protein</topology>
    </subcellularLocation>
</comment>
<keyword evidence="3 6" id="KW-0812">Transmembrane</keyword>
<dbReference type="PANTHER" id="PTHR30238:SF0">
    <property type="entry name" value="THYLAKOID MEMBRANE PROTEIN TERC, CHLOROPLASTIC"/>
    <property type="match status" value="1"/>
</dbReference>
<feature type="transmembrane region" description="Helical" evidence="6">
    <location>
        <begin position="134"/>
        <end position="152"/>
    </location>
</feature>
<dbReference type="RefSeq" id="WP_345202172.1">
    <property type="nucleotide sequence ID" value="NZ_BAABGM010000003.1"/>
</dbReference>
<feature type="transmembrane region" description="Helical" evidence="6">
    <location>
        <begin position="286"/>
        <end position="305"/>
    </location>
</feature>
<reference evidence="8" key="1">
    <citation type="journal article" date="2019" name="Int. J. Syst. Evol. Microbiol.">
        <title>The Global Catalogue of Microorganisms (GCM) 10K type strain sequencing project: providing services to taxonomists for standard genome sequencing and annotation.</title>
        <authorList>
            <consortium name="The Broad Institute Genomics Platform"/>
            <consortium name="The Broad Institute Genome Sequencing Center for Infectious Disease"/>
            <person name="Wu L."/>
            <person name="Ma J."/>
        </authorList>
    </citation>
    <scope>NUCLEOTIDE SEQUENCE [LARGE SCALE GENOMIC DNA]</scope>
    <source>
        <strain evidence="8">JCM 17809</strain>
    </source>
</reference>
<evidence type="ECO:0000256" key="1">
    <source>
        <dbReference type="ARBA" id="ARBA00004141"/>
    </source>
</evidence>
<keyword evidence="8" id="KW-1185">Reference proteome</keyword>
<dbReference type="PANTHER" id="PTHR30238">
    <property type="entry name" value="MEMBRANE BOUND PREDICTED REDOX MODULATOR"/>
    <property type="match status" value="1"/>
</dbReference>
<dbReference type="InterPro" id="IPR022369">
    <property type="entry name" value="Integral_membrane_TerC_rswitch"/>
</dbReference>
<sequence>MEQAFVVPWWAWAALTVTIVVMLAIDLFMHRDGHEIGFREAAVWSGVWIAVGLGFGVVLWAWQGGEVAGTYYAGYLIEKALSVDNVFIFAMIFSAFAVPPAFQHKVLFWGVVGALVFRLVFIFAGVALLETLSWTAVLLGALLLYTGWKMAFKHSTDVDPDRNIMVRLVRRVIPTTPEYHGNRFFVRIDGRRTATLLFVALVAVEATDLVFAIDSVAAVLAITTTTFLVWAANAFAVLGLRALYFCLAGLLARFVHLHYGLAFLLGFAGLKLILSETPVGKLPIPVTLGVIVATLTVSIASSLWATRGADRRETASTSGRTL</sequence>
<evidence type="ECO:0000256" key="2">
    <source>
        <dbReference type="ARBA" id="ARBA00007511"/>
    </source>
</evidence>
<accession>A0ABP8K1S7</accession>
<keyword evidence="5 6" id="KW-0472">Membrane</keyword>
<proteinExistence type="inferred from homology"/>
<dbReference type="Pfam" id="PF03741">
    <property type="entry name" value="TerC"/>
    <property type="match status" value="1"/>
</dbReference>
<comment type="similarity">
    <text evidence="2">Belongs to the TerC family.</text>
</comment>
<evidence type="ECO:0000313" key="7">
    <source>
        <dbReference type="EMBL" id="GAA4399256.1"/>
    </source>
</evidence>
<feature type="transmembrane region" description="Helical" evidence="6">
    <location>
        <begin position="227"/>
        <end position="247"/>
    </location>
</feature>
<dbReference type="NCBIfam" id="TIGR03718">
    <property type="entry name" value="R_switched_Alx"/>
    <property type="match status" value="1"/>
</dbReference>
<organism evidence="7 8">
    <name type="scientific">Fodinibacter luteus</name>
    <dbReference type="NCBI Taxonomy" id="552064"/>
    <lineage>
        <taxon>Bacteria</taxon>
        <taxon>Bacillati</taxon>
        <taxon>Actinomycetota</taxon>
        <taxon>Actinomycetes</taxon>
        <taxon>Micrococcales</taxon>
        <taxon>Intrasporangiaceae</taxon>
        <taxon>Fodinibacter (ex Wang et al. 2009)</taxon>
    </lineage>
</organism>
<dbReference type="EMBL" id="BAABGM010000003">
    <property type="protein sequence ID" value="GAA4399256.1"/>
    <property type="molecule type" value="Genomic_DNA"/>
</dbReference>
<protein>
    <submittedName>
        <fullName evidence="7">TerC family protein</fullName>
    </submittedName>
</protein>
<evidence type="ECO:0000256" key="6">
    <source>
        <dbReference type="SAM" id="Phobius"/>
    </source>
</evidence>
<comment type="caution">
    <text evidence="7">The sequence shown here is derived from an EMBL/GenBank/DDBJ whole genome shotgun (WGS) entry which is preliminary data.</text>
</comment>
<feature type="transmembrane region" description="Helical" evidence="6">
    <location>
        <begin position="106"/>
        <end position="128"/>
    </location>
</feature>
<feature type="transmembrane region" description="Helical" evidence="6">
    <location>
        <begin position="82"/>
        <end position="99"/>
    </location>
</feature>
<name>A0ABP8K1S7_9MICO</name>
<feature type="transmembrane region" description="Helical" evidence="6">
    <location>
        <begin position="254"/>
        <end position="274"/>
    </location>
</feature>
<feature type="transmembrane region" description="Helical" evidence="6">
    <location>
        <begin position="41"/>
        <end position="62"/>
    </location>
</feature>
<evidence type="ECO:0000256" key="5">
    <source>
        <dbReference type="ARBA" id="ARBA00023136"/>
    </source>
</evidence>
<feature type="transmembrane region" description="Helical" evidence="6">
    <location>
        <begin position="6"/>
        <end position="29"/>
    </location>
</feature>
<evidence type="ECO:0000313" key="8">
    <source>
        <dbReference type="Proteomes" id="UP001500945"/>
    </source>
</evidence>
<dbReference type="Proteomes" id="UP001500945">
    <property type="component" value="Unassembled WGS sequence"/>
</dbReference>
<feature type="transmembrane region" description="Helical" evidence="6">
    <location>
        <begin position="196"/>
        <end position="221"/>
    </location>
</feature>
<evidence type="ECO:0000256" key="4">
    <source>
        <dbReference type="ARBA" id="ARBA00022989"/>
    </source>
</evidence>
<keyword evidence="4 6" id="KW-1133">Transmembrane helix</keyword>
<dbReference type="InterPro" id="IPR005496">
    <property type="entry name" value="Integral_membrane_TerC"/>
</dbReference>
<evidence type="ECO:0000256" key="3">
    <source>
        <dbReference type="ARBA" id="ARBA00022692"/>
    </source>
</evidence>
<gene>
    <name evidence="7" type="ORF">GCM10023168_06300</name>
</gene>